<dbReference type="RefSeq" id="WP_379770892.1">
    <property type="nucleotide sequence ID" value="NZ_JBHSXI010000023.1"/>
</dbReference>
<feature type="domain" description="Inner membrane protein YgaP-like transmembrane" evidence="2">
    <location>
        <begin position="1"/>
        <end position="71"/>
    </location>
</feature>
<organism evidence="3 4">
    <name type="scientific">Halorubrum trueperi</name>
    <dbReference type="NCBI Taxonomy" id="2004704"/>
    <lineage>
        <taxon>Archaea</taxon>
        <taxon>Methanobacteriati</taxon>
        <taxon>Methanobacteriota</taxon>
        <taxon>Stenosarchaea group</taxon>
        <taxon>Halobacteria</taxon>
        <taxon>Halobacteriales</taxon>
        <taxon>Haloferacaceae</taxon>
        <taxon>Halorubrum</taxon>
    </lineage>
</organism>
<protein>
    <submittedName>
        <fullName evidence="3">DUF2892 domain-containing protein</fullName>
    </submittedName>
</protein>
<proteinExistence type="predicted"/>
<keyword evidence="1" id="KW-0812">Transmembrane</keyword>
<keyword evidence="1" id="KW-0472">Membrane</keyword>
<evidence type="ECO:0000313" key="3">
    <source>
        <dbReference type="EMBL" id="MFC6890675.1"/>
    </source>
</evidence>
<keyword evidence="4" id="KW-1185">Reference proteome</keyword>
<evidence type="ECO:0000256" key="1">
    <source>
        <dbReference type="SAM" id="Phobius"/>
    </source>
</evidence>
<dbReference type="AlphaFoldDB" id="A0ABD5UMD1"/>
<reference evidence="3 4" key="1">
    <citation type="journal article" date="2019" name="Int. J. Syst. Evol. Microbiol.">
        <title>The Global Catalogue of Microorganisms (GCM) 10K type strain sequencing project: providing services to taxonomists for standard genome sequencing and annotation.</title>
        <authorList>
            <consortium name="The Broad Institute Genomics Platform"/>
            <consortium name="The Broad Institute Genome Sequencing Center for Infectious Disease"/>
            <person name="Wu L."/>
            <person name="Ma J."/>
        </authorList>
    </citation>
    <scope>NUCLEOTIDE SEQUENCE [LARGE SCALE GENOMIC DNA]</scope>
    <source>
        <strain evidence="3 4">Y73</strain>
    </source>
</reference>
<dbReference type="EMBL" id="JBHSXI010000023">
    <property type="protein sequence ID" value="MFC6890675.1"/>
    <property type="molecule type" value="Genomic_DNA"/>
</dbReference>
<gene>
    <name evidence="3" type="ORF">ACFQEY_16930</name>
</gene>
<name>A0ABD5UMD1_9EURY</name>
<evidence type="ECO:0000259" key="2">
    <source>
        <dbReference type="Pfam" id="PF11127"/>
    </source>
</evidence>
<dbReference type="Proteomes" id="UP001596333">
    <property type="component" value="Unassembled WGS sequence"/>
</dbReference>
<keyword evidence="1" id="KW-1133">Transmembrane helix</keyword>
<accession>A0ABD5UMD1</accession>
<feature type="transmembrane region" description="Helical" evidence="1">
    <location>
        <begin position="12"/>
        <end position="34"/>
    </location>
</feature>
<evidence type="ECO:0000313" key="4">
    <source>
        <dbReference type="Proteomes" id="UP001596333"/>
    </source>
</evidence>
<dbReference type="Pfam" id="PF11127">
    <property type="entry name" value="YgaP-like_TM"/>
    <property type="match status" value="1"/>
</dbReference>
<comment type="caution">
    <text evidence="3">The sequence shown here is derived from an EMBL/GenBank/DDBJ whole genome shotgun (WGS) entry which is preliminary data.</text>
</comment>
<dbReference type="InterPro" id="IPR021309">
    <property type="entry name" value="YgaP-like_TM"/>
</dbReference>
<feature type="transmembrane region" description="Helical" evidence="1">
    <location>
        <begin position="40"/>
        <end position="64"/>
    </location>
</feature>
<sequence length="77" mass="7444">MDQNVGITDKRVRTALGAVSGIVSLASLAGVVPLPGIASLALGIAALIMLGTAATGFCGLYALLGVDTCPASTGGSR</sequence>